<dbReference type="EMBL" id="PQWY01000004">
    <property type="protein sequence ID" value="PPK32752.1"/>
    <property type="molecule type" value="Genomic_DNA"/>
</dbReference>
<proteinExistence type="predicted"/>
<accession>A0A2S6F5Q0</accession>
<evidence type="ECO:0000313" key="2">
    <source>
        <dbReference type="Proteomes" id="UP000239239"/>
    </source>
</evidence>
<comment type="caution">
    <text evidence="1">The sequence shown here is derived from an EMBL/GenBank/DDBJ whole genome shotgun (WGS) entry which is preliminary data.</text>
</comment>
<dbReference type="AlphaFoldDB" id="A0A2S6F5Q0"/>
<name>A0A2S6F5Q0_LEGPN</name>
<sequence>MRIYEKILKSINYSIFFNFRVGCVVLLPHQKVLVKREKWKWGKSIQIESLIVQEIRYPRSNRSVMAIR</sequence>
<dbReference type="Proteomes" id="UP000239239">
    <property type="component" value="Unassembled WGS sequence"/>
</dbReference>
<gene>
    <name evidence="1" type="ORF">C3928_02675</name>
</gene>
<reference evidence="1 2" key="1">
    <citation type="submission" date="2018-02" db="EMBL/GenBank/DDBJ databases">
        <title>Draft genome sequences of four Legionella pneumophila clinical strains isolated in Ontario.</title>
        <authorList>
            <person name="Fortuna A."/>
            <person name="Ramnarine R."/>
            <person name="Li A."/>
            <person name="Frantz C."/>
            <person name="Mallo G."/>
        </authorList>
    </citation>
    <scope>NUCLEOTIDE SEQUENCE [LARGE SCALE GENOMIC DNA]</scope>
    <source>
        <strain evidence="1 2">LG61</strain>
    </source>
</reference>
<organism evidence="1 2">
    <name type="scientific">Legionella pneumophila</name>
    <dbReference type="NCBI Taxonomy" id="446"/>
    <lineage>
        <taxon>Bacteria</taxon>
        <taxon>Pseudomonadati</taxon>
        <taxon>Pseudomonadota</taxon>
        <taxon>Gammaproteobacteria</taxon>
        <taxon>Legionellales</taxon>
        <taxon>Legionellaceae</taxon>
        <taxon>Legionella</taxon>
    </lineage>
</organism>
<protein>
    <submittedName>
        <fullName evidence="1">Uncharacterized protein</fullName>
    </submittedName>
</protein>
<evidence type="ECO:0000313" key="1">
    <source>
        <dbReference type="EMBL" id="PPK32752.1"/>
    </source>
</evidence>